<dbReference type="Pfam" id="PF02620">
    <property type="entry name" value="YceD"/>
    <property type="match status" value="1"/>
</dbReference>
<protein>
    <recommendedName>
        <fullName evidence="4">DUF177 domain-containing protein</fullName>
    </recommendedName>
</protein>
<evidence type="ECO:0000313" key="3">
    <source>
        <dbReference type="Proteomes" id="UP000031643"/>
    </source>
</evidence>
<feature type="region of interest" description="Disordered" evidence="1">
    <location>
        <begin position="161"/>
        <end position="184"/>
    </location>
</feature>
<accession>A0A0A8K613</accession>
<dbReference type="InterPro" id="IPR003772">
    <property type="entry name" value="YceD"/>
</dbReference>
<evidence type="ECO:0000313" key="2">
    <source>
        <dbReference type="EMBL" id="BAQ17429.1"/>
    </source>
</evidence>
<dbReference type="STRING" id="1384459.GL4_1979"/>
<dbReference type="KEGG" id="mcg:GL4_1979"/>
<dbReference type="HOGENOM" id="CLU_088841_0_0_5"/>
<dbReference type="Proteomes" id="UP000031643">
    <property type="component" value="Chromosome"/>
</dbReference>
<reference evidence="2 3" key="1">
    <citation type="submission" date="2014-09" db="EMBL/GenBank/DDBJ databases">
        <title>Genome sequencing of Methyloceanibacter caenitepidi Gela4.</title>
        <authorList>
            <person name="Takeuchi M."/>
            <person name="Susumu S."/>
            <person name="Kamagata Y."/>
            <person name="Oshima K."/>
            <person name="Hattori M."/>
            <person name="Iwasaki W."/>
        </authorList>
    </citation>
    <scope>NUCLEOTIDE SEQUENCE [LARGE SCALE GENOMIC DNA]</scope>
    <source>
        <strain evidence="2 3">Gela4</strain>
    </source>
</reference>
<organism evidence="2 3">
    <name type="scientific">Methyloceanibacter caenitepidi</name>
    <dbReference type="NCBI Taxonomy" id="1384459"/>
    <lineage>
        <taxon>Bacteria</taxon>
        <taxon>Pseudomonadati</taxon>
        <taxon>Pseudomonadota</taxon>
        <taxon>Alphaproteobacteria</taxon>
        <taxon>Hyphomicrobiales</taxon>
        <taxon>Hyphomicrobiaceae</taxon>
        <taxon>Methyloceanibacter</taxon>
    </lineage>
</organism>
<sequence>MTQSQNEDLQRSPLTHKVKIATMEPGVEKTIEIAEDERRAIMGLLDLLDLDGLRFDYRVRHGAGKRVHVSGRLKADVVQTCVVSLEPVPGRIDVSVEAEFWPQEKIEALQARAEDPSQAGEIDWPEPIEGDAIDLGPLVYETLATALDPYPKKTGAEFAWSDPQPMAETPKNNPFAVLKDLKKS</sequence>
<gene>
    <name evidence="2" type="ORF">GL4_1979</name>
</gene>
<keyword evidence="3" id="KW-1185">Reference proteome</keyword>
<proteinExistence type="predicted"/>
<dbReference type="RefSeq" id="WP_172653331.1">
    <property type="nucleotide sequence ID" value="NZ_AP014648.1"/>
</dbReference>
<dbReference type="EMBL" id="AP014648">
    <property type="protein sequence ID" value="BAQ17429.1"/>
    <property type="molecule type" value="Genomic_DNA"/>
</dbReference>
<name>A0A0A8K613_9HYPH</name>
<dbReference type="AlphaFoldDB" id="A0A0A8K613"/>
<evidence type="ECO:0008006" key="4">
    <source>
        <dbReference type="Google" id="ProtNLM"/>
    </source>
</evidence>
<evidence type="ECO:0000256" key="1">
    <source>
        <dbReference type="SAM" id="MobiDB-lite"/>
    </source>
</evidence>